<evidence type="ECO:0000313" key="5">
    <source>
        <dbReference type="EnsemblPlants" id="KEH33158"/>
    </source>
</evidence>
<evidence type="ECO:0000259" key="2">
    <source>
        <dbReference type="Pfam" id="PF07127"/>
    </source>
</evidence>
<dbReference type="Proteomes" id="UP000265566">
    <property type="component" value="Chromosome 3"/>
</dbReference>
<dbReference type="Gramene" id="rna14005">
    <property type="protein sequence ID" value="RHN66090.1"/>
    <property type="gene ID" value="gene14005"/>
</dbReference>
<sequence>MAETFKFVYIVILLVSLCLVVVDGIRTYRECENASDCYSIYWRAPYGTMRCVKGHCKQIKDVKVMKFLYCV</sequence>
<dbReference type="InterPro" id="IPR009810">
    <property type="entry name" value="Nodulin_late_dom"/>
</dbReference>
<name>A0A072UVP6_MEDTR</name>
<dbReference type="Proteomes" id="UP000002051">
    <property type="component" value="Chromosome 3"/>
</dbReference>
<keyword evidence="1" id="KW-0812">Transmembrane</keyword>
<gene>
    <name evidence="5" type="primary">11428327</name>
    <name evidence="3" type="ordered locus">MTR_3g026070</name>
    <name evidence="4" type="ORF">MtrunA17_Chr3g0087001</name>
</gene>
<reference evidence="4" key="5">
    <citation type="journal article" date="2018" name="Nat. Plants">
        <title>Whole-genome landscape of Medicago truncatula symbiotic genes.</title>
        <authorList>
            <person name="Pecrix Y."/>
            <person name="Gamas P."/>
            <person name="Carrere S."/>
        </authorList>
    </citation>
    <scope>NUCLEOTIDE SEQUENCE</scope>
    <source>
        <tissue evidence="4">Leaves</tissue>
    </source>
</reference>
<evidence type="ECO:0000256" key="1">
    <source>
        <dbReference type="SAM" id="Phobius"/>
    </source>
</evidence>
<keyword evidence="1" id="KW-1133">Transmembrane helix</keyword>
<dbReference type="Pfam" id="PF07127">
    <property type="entry name" value="Nodulin_late"/>
    <property type="match status" value="1"/>
</dbReference>
<dbReference type="GO" id="GO:0046872">
    <property type="term" value="F:metal ion binding"/>
    <property type="evidence" value="ECO:0007669"/>
    <property type="project" value="InterPro"/>
</dbReference>
<dbReference type="EnsemblPlants" id="KEH33158">
    <property type="protein sequence ID" value="KEH33158"/>
    <property type="gene ID" value="MTR_3g026070"/>
</dbReference>
<evidence type="ECO:0000313" key="4">
    <source>
        <dbReference type="EMBL" id="RHN66090.1"/>
    </source>
</evidence>
<dbReference type="EMBL" id="PSQE01000003">
    <property type="protein sequence ID" value="RHN66090.1"/>
    <property type="molecule type" value="Genomic_DNA"/>
</dbReference>
<reference evidence="7" key="4">
    <citation type="journal article" date="2018" name="Nat. Plants">
        <title>Whole-genome landscape of Medicago truncatula symbiotic genes.</title>
        <authorList>
            <person name="Pecrix Y."/>
            <person name="Staton S.E."/>
            <person name="Sallet E."/>
            <person name="Lelandais-Briere C."/>
            <person name="Moreau S."/>
            <person name="Carrere S."/>
            <person name="Blein T."/>
            <person name="Jardinaud M.F."/>
            <person name="Latrasse D."/>
            <person name="Zouine M."/>
            <person name="Zahm M."/>
            <person name="Kreplak J."/>
            <person name="Mayjonade B."/>
            <person name="Satge C."/>
            <person name="Perez M."/>
            <person name="Cauet S."/>
            <person name="Marande W."/>
            <person name="Chantry-Darmon C."/>
            <person name="Lopez-Roques C."/>
            <person name="Bouchez O."/>
            <person name="Berard A."/>
            <person name="Debelle F."/>
            <person name="Munos S."/>
            <person name="Bendahmane A."/>
            <person name="Berges H."/>
            <person name="Niebel A."/>
            <person name="Buitink J."/>
            <person name="Frugier F."/>
            <person name="Benhamed M."/>
            <person name="Crespi M."/>
            <person name="Gouzy J."/>
            <person name="Gamas P."/>
        </authorList>
    </citation>
    <scope>NUCLEOTIDE SEQUENCE [LARGE SCALE GENOMIC DNA]</scope>
    <source>
        <strain evidence="7">cv. Jemalong A17</strain>
    </source>
</reference>
<protein>
    <submittedName>
        <fullName evidence="3 4">Late nodulin</fullName>
    </submittedName>
</protein>
<keyword evidence="6" id="KW-1185">Reference proteome</keyword>
<feature type="domain" description="Late nodulin" evidence="2">
    <location>
        <begin position="1"/>
        <end position="57"/>
    </location>
</feature>
<evidence type="ECO:0000313" key="3">
    <source>
        <dbReference type="EMBL" id="KEH33158.1"/>
    </source>
</evidence>
<dbReference type="EMBL" id="CM001219">
    <property type="protein sequence ID" value="KEH33158.1"/>
    <property type="molecule type" value="Genomic_DNA"/>
</dbReference>
<keyword evidence="1" id="KW-0472">Membrane</keyword>
<reference evidence="3 6" key="2">
    <citation type="journal article" date="2014" name="BMC Genomics">
        <title>An improved genome release (version Mt4.0) for the model legume Medicago truncatula.</title>
        <authorList>
            <person name="Tang H."/>
            <person name="Krishnakumar V."/>
            <person name="Bidwell S."/>
            <person name="Rosen B."/>
            <person name="Chan A."/>
            <person name="Zhou S."/>
            <person name="Gentzbittel L."/>
            <person name="Childs K.L."/>
            <person name="Yandell M."/>
            <person name="Gundlach H."/>
            <person name="Mayer K.F."/>
            <person name="Schwartz D.C."/>
            <person name="Town C.D."/>
        </authorList>
    </citation>
    <scope>GENOME REANNOTATION</scope>
    <source>
        <strain evidence="3">A17</strain>
        <strain evidence="5 6">cv. Jemalong A17</strain>
    </source>
</reference>
<organism evidence="3 6">
    <name type="scientific">Medicago truncatula</name>
    <name type="common">Barrel medic</name>
    <name type="synonym">Medicago tribuloides</name>
    <dbReference type="NCBI Taxonomy" id="3880"/>
    <lineage>
        <taxon>Eukaryota</taxon>
        <taxon>Viridiplantae</taxon>
        <taxon>Streptophyta</taxon>
        <taxon>Embryophyta</taxon>
        <taxon>Tracheophyta</taxon>
        <taxon>Spermatophyta</taxon>
        <taxon>Magnoliopsida</taxon>
        <taxon>eudicotyledons</taxon>
        <taxon>Gunneridae</taxon>
        <taxon>Pentapetalae</taxon>
        <taxon>rosids</taxon>
        <taxon>fabids</taxon>
        <taxon>Fabales</taxon>
        <taxon>Fabaceae</taxon>
        <taxon>Papilionoideae</taxon>
        <taxon>50 kb inversion clade</taxon>
        <taxon>NPAAA clade</taxon>
        <taxon>Hologalegina</taxon>
        <taxon>IRL clade</taxon>
        <taxon>Trifolieae</taxon>
        <taxon>Medicago</taxon>
    </lineage>
</organism>
<evidence type="ECO:0000313" key="7">
    <source>
        <dbReference type="Proteomes" id="UP000265566"/>
    </source>
</evidence>
<dbReference type="AlphaFoldDB" id="A0A072UVP6"/>
<reference evidence="3 6" key="1">
    <citation type="journal article" date="2011" name="Nature">
        <title>The Medicago genome provides insight into the evolution of rhizobial symbioses.</title>
        <authorList>
            <person name="Young N.D."/>
            <person name="Debelle F."/>
            <person name="Oldroyd G.E."/>
            <person name="Geurts R."/>
            <person name="Cannon S.B."/>
            <person name="Udvardi M.K."/>
            <person name="Benedito V.A."/>
            <person name="Mayer K.F."/>
            <person name="Gouzy J."/>
            <person name="Schoof H."/>
            <person name="Van de Peer Y."/>
            <person name="Proost S."/>
            <person name="Cook D.R."/>
            <person name="Meyers B.C."/>
            <person name="Spannagl M."/>
            <person name="Cheung F."/>
            <person name="De Mita S."/>
            <person name="Krishnakumar V."/>
            <person name="Gundlach H."/>
            <person name="Zhou S."/>
            <person name="Mudge J."/>
            <person name="Bharti A.K."/>
            <person name="Murray J.D."/>
            <person name="Naoumkina M.A."/>
            <person name="Rosen B."/>
            <person name="Silverstein K.A."/>
            <person name="Tang H."/>
            <person name="Rombauts S."/>
            <person name="Zhao P.X."/>
            <person name="Zhou P."/>
            <person name="Barbe V."/>
            <person name="Bardou P."/>
            <person name="Bechner M."/>
            <person name="Bellec A."/>
            <person name="Berger A."/>
            <person name="Berges H."/>
            <person name="Bidwell S."/>
            <person name="Bisseling T."/>
            <person name="Choisne N."/>
            <person name="Couloux A."/>
            <person name="Denny R."/>
            <person name="Deshpande S."/>
            <person name="Dai X."/>
            <person name="Doyle J.J."/>
            <person name="Dudez A.M."/>
            <person name="Farmer A.D."/>
            <person name="Fouteau S."/>
            <person name="Franken C."/>
            <person name="Gibelin C."/>
            <person name="Gish J."/>
            <person name="Goldstein S."/>
            <person name="Gonzalez A.J."/>
            <person name="Green P.J."/>
            <person name="Hallab A."/>
            <person name="Hartog M."/>
            <person name="Hua A."/>
            <person name="Humphray S.J."/>
            <person name="Jeong D.H."/>
            <person name="Jing Y."/>
            <person name="Jocker A."/>
            <person name="Kenton S.M."/>
            <person name="Kim D.J."/>
            <person name="Klee K."/>
            <person name="Lai H."/>
            <person name="Lang C."/>
            <person name="Lin S."/>
            <person name="Macmil S.L."/>
            <person name="Magdelenat G."/>
            <person name="Matthews L."/>
            <person name="McCorrison J."/>
            <person name="Monaghan E.L."/>
            <person name="Mun J.H."/>
            <person name="Najar F.Z."/>
            <person name="Nicholson C."/>
            <person name="Noirot C."/>
            <person name="O'Bleness M."/>
            <person name="Paule C.R."/>
            <person name="Poulain J."/>
            <person name="Prion F."/>
            <person name="Qin B."/>
            <person name="Qu C."/>
            <person name="Retzel E.F."/>
            <person name="Riddle C."/>
            <person name="Sallet E."/>
            <person name="Samain S."/>
            <person name="Samson N."/>
            <person name="Sanders I."/>
            <person name="Saurat O."/>
            <person name="Scarpelli C."/>
            <person name="Schiex T."/>
            <person name="Segurens B."/>
            <person name="Severin A.J."/>
            <person name="Sherrier D.J."/>
            <person name="Shi R."/>
            <person name="Sims S."/>
            <person name="Singer S.R."/>
            <person name="Sinharoy S."/>
            <person name="Sterck L."/>
            <person name="Viollet A."/>
            <person name="Wang B.B."/>
            <person name="Wang K."/>
            <person name="Wang M."/>
            <person name="Wang X."/>
            <person name="Warfsmann J."/>
            <person name="Weissenbach J."/>
            <person name="White D.D."/>
            <person name="White J.D."/>
            <person name="Wiley G.B."/>
            <person name="Wincker P."/>
            <person name="Xing Y."/>
            <person name="Yang L."/>
            <person name="Yao Z."/>
            <person name="Ying F."/>
            <person name="Zhai J."/>
            <person name="Zhou L."/>
            <person name="Zuber A."/>
            <person name="Denarie J."/>
            <person name="Dixon R.A."/>
            <person name="May G.D."/>
            <person name="Schwartz D.C."/>
            <person name="Rogers J."/>
            <person name="Quetier F."/>
            <person name="Town C.D."/>
            <person name="Roe B.A."/>
        </authorList>
    </citation>
    <scope>NUCLEOTIDE SEQUENCE [LARGE SCALE GENOMIC DNA]</scope>
    <source>
        <strain evidence="3">A17</strain>
        <strain evidence="5 6">cv. Jemalong A17</strain>
    </source>
</reference>
<accession>A0A072UVP6</accession>
<reference evidence="5" key="3">
    <citation type="submission" date="2015-04" db="UniProtKB">
        <authorList>
            <consortium name="EnsemblPlants"/>
        </authorList>
    </citation>
    <scope>IDENTIFICATION</scope>
    <source>
        <strain evidence="5">cv. Jemalong A17</strain>
    </source>
</reference>
<proteinExistence type="predicted"/>
<feature type="transmembrane region" description="Helical" evidence="1">
    <location>
        <begin position="6"/>
        <end position="25"/>
    </location>
</feature>
<evidence type="ECO:0000313" key="6">
    <source>
        <dbReference type="Proteomes" id="UP000002051"/>
    </source>
</evidence>